<keyword evidence="1" id="KW-0732">Signal</keyword>
<accession>A0A850PP76</accession>
<feature type="chain" id="PRO_5033022908" evidence="1">
    <location>
        <begin position="28"/>
        <end position="105"/>
    </location>
</feature>
<proteinExistence type="predicted"/>
<dbReference type="Proteomes" id="UP000570517">
    <property type="component" value="Unassembled WGS sequence"/>
</dbReference>
<organism evidence="2 3">
    <name type="scientific">Mycolicibacterium hippocampi</name>
    <dbReference type="NCBI Taxonomy" id="659824"/>
    <lineage>
        <taxon>Bacteria</taxon>
        <taxon>Bacillati</taxon>
        <taxon>Actinomycetota</taxon>
        <taxon>Actinomycetes</taxon>
        <taxon>Mycobacteriales</taxon>
        <taxon>Mycobacteriaceae</taxon>
        <taxon>Mycolicibacterium</taxon>
    </lineage>
</organism>
<evidence type="ECO:0000256" key="1">
    <source>
        <dbReference type="SAM" id="SignalP"/>
    </source>
</evidence>
<evidence type="ECO:0000313" key="2">
    <source>
        <dbReference type="EMBL" id="NVN49456.1"/>
    </source>
</evidence>
<dbReference type="RefSeq" id="WP_178357830.1">
    <property type="nucleotide sequence ID" value="NZ_JABFYL010000016.1"/>
</dbReference>
<sequence>MNITTLTTAGFAGLAAAIVGLAAPAAAAPGGGNAVDMIEMLKADGNYVVVNRVSSVPIEEADVVAVRPGPQMMQVVVKMDRQGDNRNNTDRVVENTGRFYFVDIG</sequence>
<dbReference type="AlphaFoldDB" id="A0A850PP76"/>
<reference evidence="2 3" key="1">
    <citation type="submission" date="2020-05" db="EMBL/GenBank/DDBJ databases">
        <title>Draft genome sequence of Mycobacterium hippocampi DL, isolated from European seabass, Dicentrarchus labrax, reared in fish farms.</title>
        <authorList>
            <person name="Stathopoulou P."/>
            <person name="Asimakis E."/>
            <person name="Tzokas K."/>
            <person name="Batargias C."/>
            <person name="Tsiamis G."/>
        </authorList>
    </citation>
    <scope>NUCLEOTIDE SEQUENCE [LARGE SCALE GENOMIC DNA]</scope>
    <source>
        <strain evidence="2 3">DL</strain>
    </source>
</reference>
<dbReference type="EMBL" id="JABFYL010000016">
    <property type="protein sequence ID" value="NVN49456.1"/>
    <property type="molecule type" value="Genomic_DNA"/>
</dbReference>
<gene>
    <name evidence="2" type="ORF">HLY00_3532</name>
</gene>
<protein>
    <submittedName>
        <fullName evidence="2">Uncharacterized protein</fullName>
    </submittedName>
</protein>
<evidence type="ECO:0000313" key="3">
    <source>
        <dbReference type="Proteomes" id="UP000570517"/>
    </source>
</evidence>
<feature type="signal peptide" evidence="1">
    <location>
        <begin position="1"/>
        <end position="27"/>
    </location>
</feature>
<name>A0A850PP76_9MYCO</name>
<keyword evidence="3" id="KW-1185">Reference proteome</keyword>
<comment type="caution">
    <text evidence="2">The sequence shown here is derived from an EMBL/GenBank/DDBJ whole genome shotgun (WGS) entry which is preliminary data.</text>
</comment>